<dbReference type="AlphaFoldDB" id="A0A8K0SS81"/>
<organism evidence="8 9">
    <name type="scientific">Stachybotrys elegans</name>
    <dbReference type="NCBI Taxonomy" id="80388"/>
    <lineage>
        <taxon>Eukaryota</taxon>
        <taxon>Fungi</taxon>
        <taxon>Dikarya</taxon>
        <taxon>Ascomycota</taxon>
        <taxon>Pezizomycotina</taxon>
        <taxon>Sordariomycetes</taxon>
        <taxon>Hypocreomycetidae</taxon>
        <taxon>Hypocreales</taxon>
        <taxon>Stachybotryaceae</taxon>
        <taxon>Stachybotrys</taxon>
    </lineage>
</organism>
<evidence type="ECO:0000256" key="1">
    <source>
        <dbReference type="ARBA" id="ARBA00004141"/>
    </source>
</evidence>
<keyword evidence="2 6" id="KW-0812">Transmembrane</keyword>
<name>A0A8K0SS81_9HYPO</name>
<feature type="transmembrane region" description="Helical" evidence="6">
    <location>
        <begin position="6"/>
        <end position="30"/>
    </location>
</feature>
<dbReference type="InterPro" id="IPR049326">
    <property type="entry name" value="Rhodopsin_dom_fungi"/>
</dbReference>
<feature type="transmembrane region" description="Helical" evidence="6">
    <location>
        <begin position="197"/>
        <end position="221"/>
    </location>
</feature>
<comment type="subcellular location">
    <subcellularLocation>
        <location evidence="1">Membrane</location>
        <topology evidence="1">Multi-pass membrane protein</topology>
    </subcellularLocation>
</comment>
<reference evidence="8" key="1">
    <citation type="journal article" date="2021" name="Nat. Commun.">
        <title>Genetic determinants of endophytism in the Arabidopsis root mycobiome.</title>
        <authorList>
            <person name="Mesny F."/>
            <person name="Miyauchi S."/>
            <person name="Thiergart T."/>
            <person name="Pickel B."/>
            <person name="Atanasova L."/>
            <person name="Karlsson M."/>
            <person name="Huettel B."/>
            <person name="Barry K.W."/>
            <person name="Haridas S."/>
            <person name="Chen C."/>
            <person name="Bauer D."/>
            <person name="Andreopoulos W."/>
            <person name="Pangilinan J."/>
            <person name="LaButti K."/>
            <person name="Riley R."/>
            <person name="Lipzen A."/>
            <person name="Clum A."/>
            <person name="Drula E."/>
            <person name="Henrissat B."/>
            <person name="Kohler A."/>
            <person name="Grigoriev I.V."/>
            <person name="Martin F.M."/>
            <person name="Hacquard S."/>
        </authorList>
    </citation>
    <scope>NUCLEOTIDE SEQUENCE</scope>
    <source>
        <strain evidence="8">MPI-CAGE-CH-0235</strain>
    </source>
</reference>
<dbReference type="EMBL" id="JAGPNK010000006">
    <property type="protein sequence ID" value="KAH7319674.1"/>
    <property type="molecule type" value="Genomic_DNA"/>
</dbReference>
<proteinExistence type="inferred from homology"/>
<evidence type="ECO:0000256" key="6">
    <source>
        <dbReference type="SAM" id="Phobius"/>
    </source>
</evidence>
<keyword evidence="3 6" id="KW-1133">Transmembrane helix</keyword>
<evidence type="ECO:0000256" key="4">
    <source>
        <dbReference type="ARBA" id="ARBA00023136"/>
    </source>
</evidence>
<dbReference type="OrthoDB" id="5413793at2759"/>
<gene>
    <name evidence="8" type="ORF">B0I35DRAFT_217001</name>
</gene>
<comment type="caution">
    <text evidence="8">The sequence shown here is derived from an EMBL/GenBank/DDBJ whole genome shotgun (WGS) entry which is preliminary data.</text>
</comment>
<keyword evidence="4 6" id="KW-0472">Membrane</keyword>
<comment type="similarity">
    <text evidence="5">Belongs to the SAT4 family.</text>
</comment>
<evidence type="ECO:0000256" key="5">
    <source>
        <dbReference type="ARBA" id="ARBA00038359"/>
    </source>
</evidence>
<evidence type="ECO:0000313" key="8">
    <source>
        <dbReference type="EMBL" id="KAH7319674.1"/>
    </source>
</evidence>
<evidence type="ECO:0000259" key="7">
    <source>
        <dbReference type="Pfam" id="PF20684"/>
    </source>
</evidence>
<dbReference type="InterPro" id="IPR052337">
    <property type="entry name" value="SAT4-like"/>
</dbReference>
<protein>
    <recommendedName>
        <fullName evidence="7">Rhodopsin domain-containing protein</fullName>
    </recommendedName>
</protein>
<evidence type="ECO:0000313" key="9">
    <source>
        <dbReference type="Proteomes" id="UP000813444"/>
    </source>
</evidence>
<feature type="transmembrane region" description="Helical" evidence="6">
    <location>
        <begin position="42"/>
        <end position="61"/>
    </location>
</feature>
<feature type="transmembrane region" description="Helical" evidence="6">
    <location>
        <begin position="81"/>
        <end position="106"/>
    </location>
</feature>
<evidence type="ECO:0000256" key="2">
    <source>
        <dbReference type="ARBA" id="ARBA00022692"/>
    </source>
</evidence>
<accession>A0A8K0SS81</accession>
<keyword evidence="9" id="KW-1185">Reference proteome</keyword>
<feature type="domain" description="Rhodopsin" evidence="7">
    <location>
        <begin position="27"/>
        <end position="258"/>
    </location>
</feature>
<dbReference type="PANTHER" id="PTHR33048:SF123">
    <property type="entry name" value="INTEGRAL MEMBRANE PROTEIN"/>
    <property type="match status" value="1"/>
</dbReference>
<sequence>MSSGRSNGILAASIVILSVATVSVTTRITIRYRCNGLGLDDYLIALSCLFLAACCVLTIILSRNAFGRHAWDVSDDKLSQFLRYIVAASATYSCGIALAKASFAVLYMKVQPKPWLVLANKLVVVFVTCQAIEEVFIVVFRCNPISAAYKPGVHGHCLDLKVLWWTAFAFNLCTGLFLFIQPIPLIMKLRLPLVRRIGLAVMMSLGVLVLAISVIRIIYAIQVDDDSSYSLVNPVIWSQVEILALIVCSSMPSFHQFFHVMMSRGHSTGPPSTYDKSVAVQSQRSDAPIATTLGLTPDFSMQRSKNYGFSRTHFGTSSRVTVGELLHDGRSSTERIIPPPAVQSGGAIMVTTSVSRETEPNEEGIPAALAESRATERYLKLQP</sequence>
<dbReference type="PANTHER" id="PTHR33048">
    <property type="entry name" value="PTH11-LIKE INTEGRAL MEMBRANE PROTEIN (AFU_ORTHOLOGUE AFUA_5G11245)"/>
    <property type="match status" value="1"/>
</dbReference>
<feature type="transmembrane region" description="Helical" evidence="6">
    <location>
        <begin position="162"/>
        <end position="185"/>
    </location>
</feature>
<dbReference type="Proteomes" id="UP000813444">
    <property type="component" value="Unassembled WGS sequence"/>
</dbReference>
<feature type="transmembrane region" description="Helical" evidence="6">
    <location>
        <begin position="236"/>
        <end position="254"/>
    </location>
</feature>
<dbReference type="Pfam" id="PF20684">
    <property type="entry name" value="Fung_rhodopsin"/>
    <property type="match status" value="1"/>
</dbReference>
<evidence type="ECO:0000256" key="3">
    <source>
        <dbReference type="ARBA" id="ARBA00022989"/>
    </source>
</evidence>
<dbReference type="GO" id="GO:0016020">
    <property type="term" value="C:membrane"/>
    <property type="evidence" value="ECO:0007669"/>
    <property type="project" value="UniProtKB-SubCell"/>
</dbReference>